<dbReference type="EMBL" id="FWXZ01000002">
    <property type="protein sequence ID" value="SMC48506.1"/>
    <property type="molecule type" value="Genomic_DNA"/>
</dbReference>
<comment type="caution">
    <text evidence="1">The sequence shown here is derived from an EMBL/GenBank/DDBJ whole genome shotgun (WGS) entry which is preliminary data.</text>
</comment>
<sequence>MLRHEFFFIWAGNEEKGCKKMNTGIFVSFFFSNGTGYDKMSCGCAQIRVSSGKA</sequence>
<organism evidence="1 2">
    <name type="scientific">Aristaeella lactis</name>
    <dbReference type="NCBI Taxonomy" id="3046383"/>
    <lineage>
        <taxon>Bacteria</taxon>
        <taxon>Bacillati</taxon>
        <taxon>Bacillota</taxon>
        <taxon>Clostridia</taxon>
        <taxon>Eubacteriales</taxon>
        <taxon>Aristaeellaceae</taxon>
        <taxon>Aristaeella</taxon>
    </lineage>
</organism>
<accession>A0AC61PJJ1</accession>
<protein>
    <submittedName>
        <fullName evidence="1">Uncharacterized protein</fullName>
    </submittedName>
</protein>
<keyword evidence="2" id="KW-1185">Reference proteome</keyword>
<name>A0AC61PJJ1_9FIRM</name>
<evidence type="ECO:0000313" key="2">
    <source>
        <dbReference type="Proteomes" id="UP000192328"/>
    </source>
</evidence>
<reference evidence="1" key="1">
    <citation type="submission" date="2017-04" db="EMBL/GenBank/DDBJ databases">
        <authorList>
            <person name="Varghese N."/>
            <person name="Submissions S."/>
        </authorList>
    </citation>
    <scope>NUCLEOTIDE SEQUENCE</scope>
    <source>
        <strain evidence="1">WTE2008</strain>
    </source>
</reference>
<dbReference type="Proteomes" id="UP000192328">
    <property type="component" value="Unassembled WGS sequence"/>
</dbReference>
<evidence type="ECO:0000313" key="1">
    <source>
        <dbReference type="EMBL" id="SMC48506.1"/>
    </source>
</evidence>
<gene>
    <name evidence="1" type="ORF">SAMN06297397_0996</name>
</gene>
<proteinExistence type="predicted"/>